<evidence type="ECO:0000313" key="2">
    <source>
        <dbReference type="EMBL" id="KAK1118763.1"/>
    </source>
</evidence>
<accession>A0AA40KFT8</accession>
<gene>
    <name evidence="2" type="ORF">K0M31_014763</name>
</gene>
<protein>
    <submittedName>
        <fullName evidence="2">Uncharacterized protein</fullName>
    </submittedName>
</protein>
<organism evidence="2 3">
    <name type="scientific">Melipona bicolor</name>
    <dbReference type="NCBI Taxonomy" id="60889"/>
    <lineage>
        <taxon>Eukaryota</taxon>
        <taxon>Metazoa</taxon>
        <taxon>Ecdysozoa</taxon>
        <taxon>Arthropoda</taxon>
        <taxon>Hexapoda</taxon>
        <taxon>Insecta</taxon>
        <taxon>Pterygota</taxon>
        <taxon>Neoptera</taxon>
        <taxon>Endopterygota</taxon>
        <taxon>Hymenoptera</taxon>
        <taxon>Apocrita</taxon>
        <taxon>Aculeata</taxon>
        <taxon>Apoidea</taxon>
        <taxon>Anthophila</taxon>
        <taxon>Apidae</taxon>
        <taxon>Melipona</taxon>
    </lineage>
</organism>
<dbReference type="AlphaFoldDB" id="A0AA40KFT8"/>
<evidence type="ECO:0000256" key="1">
    <source>
        <dbReference type="SAM" id="MobiDB-lite"/>
    </source>
</evidence>
<dbReference type="Proteomes" id="UP001177670">
    <property type="component" value="Unassembled WGS sequence"/>
</dbReference>
<feature type="compositionally biased region" description="Basic and acidic residues" evidence="1">
    <location>
        <begin position="33"/>
        <end position="66"/>
    </location>
</feature>
<sequence length="115" mass="13521">MEFPREILHVWQSLRSPTKHVGTTNLQDSRYSFPREREKERSEIARSHLGDGDENGRFDDERRGQEREREVVFDGALRILDRVEQRSASGSDGRSVYKLQTMALFPREKRDTTVK</sequence>
<reference evidence="2" key="1">
    <citation type="submission" date="2021-10" db="EMBL/GenBank/DDBJ databases">
        <title>Melipona bicolor Genome sequencing and assembly.</title>
        <authorList>
            <person name="Araujo N.S."/>
            <person name="Arias M.C."/>
        </authorList>
    </citation>
    <scope>NUCLEOTIDE SEQUENCE</scope>
    <source>
        <strain evidence="2">USP_2M_L1-L4_2017</strain>
        <tissue evidence="2">Whole body</tissue>
    </source>
</reference>
<name>A0AA40KFT8_9HYME</name>
<evidence type="ECO:0000313" key="3">
    <source>
        <dbReference type="Proteomes" id="UP001177670"/>
    </source>
</evidence>
<keyword evidence="3" id="KW-1185">Reference proteome</keyword>
<dbReference type="EMBL" id="JAHYIQ010000041">
    <property type="protein sequence ID" value="KAK1118763.1"/>
    <property type="molecule type" value="Genomic_DNA"/>
</dbReference>
<comment type="caution">
    <text evidence="2">The sequence shown here is derived from an EMBL/GenBank/DDBJ whole genome shotgun (WGS) entry which is preliminary data.</text>
</comment>
<proteinExistence type="predicted"/>
<feature type="region of interest" description="Disordered" evidence="1">
    <location>
        <begin position="32"/>
        <end position="66"/>
    </location>
</feature>